<evidence type="ECO:0000259" key="1">
    <source>
        <dbReference type="SMART" id="SM00355"/>
    </source>
</evidence>
<name>A0A1I7U614_9PELO</name>
<dbReference type="Gene3D" id="3.30.160.60">
    <property type="entry name" value="Classic Zinc Finger"/>
    <property type="match status" value="1"/>
</dbReference>
<proteinExistence type="predicted"/>
<evidence type="ECO:0000313" key="3">
    <source>
        <dbReference type="WBParaSite" id="Csp11.Scaffold629.g15214.t1"/>
    </source>
</evidence>
<evidence type="ECO:0000313" key="2">
    <source>
        <dbReference type="Proteomes" id="UP000095282"/>
    </source>
</evidence>
<dbReference type="eggNOG" id="ENOG502TFHW">
    <property type="taxonomic scope" value="Eukaryota"/>
</dbReference>
<organism evidence="2 3">
    <name type="scientific">Caenorhabditis tropicalis</name>
    <dbReference type="NCBI Taxonomy" id="1561998"/>
    <lineage>
        <taxon>Eukaryota</taxon>
        <taxon>Metazoa</taxon>
        <taxon>Ecdysozoa</taxon>
        <taxon>Nematoda</taxon>
        <taxon>Chromadorea</taxon>
        <taxon>Rhabditida</taxon>
        <taxon>Rhabditina</taxon>
        <taxon>Rhabditomorpha</taxon>
        <taxon>Rhabditoidea</taxon>
        <taxon>Rhabditidae</taxon>
        <taxon>Peloderinae</taxon>
        <taxon>Caenorhabditis</taxon>
    </lineage>
</organism>
<dbReference type="PANTHER" id="PTHR33936:SF23">
    <property type="entry name" value="C2H2-TYPE DOMAIN-CONTAINING PROTEIN"/>
    <property type="match status" value="1"/>
</dbReference>
<dbReference type="AlphaFoldDB" id="A0A1I7U614"/>
<dbReference type="SMART" id="SM00355">
    <property type="entry name" value="ZnF_C2H2"/>
    <property type="match status" value="2"/>
</dbReference>
<sequence length="393" mass="45385">MNEEFKSSGLEEIHEESIYGNHEVAEEQIIYCGDEYSAHGSIYEVEVEADGSHIEDVFSPESMNAANQDHSICYYCKENLSNKRFYVHLFDHHGFTKQQCEIMKQQKRLETSKRNTRKSLHSCLECGLEFITKSGLNSHLTKKDIPCGQALSDEQNGDDSAVCNIVCPTYGCNSHFSTYLDLAVHVDTNHRDLVNPNNSFMIRRKHFPDKNSFMKWKKQMEDETNSEFFLRTSQKVSFAIRTTLYKCLCSNSRGQKKRKCEQCPAFIKACQRNHGQFEVVACFGHLGHEHSTETPKAINYRLSASRDLNSYQNRGKIPNNRRQRQQNQMIVDEYGNPTHHSNGMMILMPGTVEEDDEFSQVIVDDEEIDVQSVEPEQEVYIQSSHHYSSQQNY</sequence>
<dbReference type="WBParaSite" id="Csp11.Scaffold629.g15214.t1">
    <property type="protein sequence ID" value="Csp11.Scaffold629.g15214.t1"/>
    <property type="gene ID" value="Csp11.Scaffold629.g15214"/>
</dbReference>
<protein>
    <submittedName>
        <fullName evidence="3">C2H2-type domain-containing protein</fullName>
    </submittedName>
</protein>
<feature type="domain" description="C2H2-type" evidence="1">
    <location>
        <begin position="121"/>
        <end position="141"/>
    </location>
</feature>
<dbReference type="InterPro" id="IPR052797">
    <property type="entry name" value="RegFact_GeneExpr_CellDeath"/>
</dbReference>
<dbReference type="Proteomes" id="UP000095282">
    <property type="component" value="Unplaced"/>
</dbReference>
<dbReference type="PANTHER" id="PTHR33936">
    <property type="entry name" value="PROTEIN CBG17840"/>
    <property type="match status" value="1"/>
</dbReference>
<feature type="domain" description="C2H2-type" evidence="1">
    <location>
        <begin position="165"/>
        <end position="190"/>
    </location>
</feature>
<keyword evidence="2" id="KW-1185">Reference proteome</keyword>
<reference evidence="3" key="1">
    <citation type="submission" date="2016-11" db="UniProtKB">
        <authorList>
            <consortium name="WormBaseParasite"/>
        </authorList>
    </citation>
    <scope>IDENTIFICATION</scope>
</reference>
<accession>A0A1I7U614</accession>
<dbReference type="InterPro" id="IPR013087">
    <property type="entry name" value="Znf_C2H2_type"/>
</dbReference>